<feature type="region of interest" description="Disordered" evidence="1">
    <location>
        <begin position="1"/>
        <end position="23"/>
    </location>
</feature>
<comment type="caution">
    <text evidence="2">The sequence shown here is derived from an EMBL/GenBank/DDBJ whole genome shotgun (WGS) entry which is preliminary data.</text>
</comment>
<proteinExistence type="predicted"/>
<protein>
    <submittedName>
        <fullName evidence="2">Uncharacterized protein</fullName>
    </submittedName>
</protein>
<organism evidence="2 3">
    <name type="scientific">Oryza meyeriana var. granulata</name>
    <dbReference type="NCBI Taxonomy" id="110450"/>
    <lineage>
        <taxon>Eukaryota</taxon>
        <taxon>Viridiplantae</taxon>
        <taxon>Streptophyta</taxon>
        <taxon>Embryophyta</taxon>
        <taxon>Tracheophyta</taxon>
        <taxon>Spermatophyta</taxon>
        <taxon>Magnoliopsida</taxon>
        <taxon>Liliopsida</taxon>
        <taxon>Poales</taxon>
        <taxon>Poaceae</taxon>
        <taxon>BOP clade</taxon>
        <taxon>Oryzoideae</taxon>
        <taxon>Oryzeae</taxon>
        <taxon>Oryzinae</taxon>
        <taxon>Oryza</taxon>
        <taxon>Oryza meyeriana</taxon>
    </lineage>
</organism>
<name>A0A6G1BMA2_9ORYZ</name>
<keyword evidence="3" id="KW-1185">Reference proteome</keyword>
<gene>
    <name evidence="2" type="ORF">E2562_021106</name>
</gene>
<evidence type="ECO:0000313" key="2">
    <source>
        <dbReference type="EMBL" id="KAF0889050.1"/>
    </source>
</evidence>
<evidence type="ECO:0000313" key="3">
    <source>
        <dbReference type="Proteomes" id="UP000479710"/>
    </source>
</evidence>
<evidence type="ECO:0000256" key="1">
    <source>
        <dbReference type="SAM" id="MobiDB-lite"/>
    </source>
</evidence>
<dbReference type="EMBL" id="SPHZ02000012">
    <property type="protein sequence ID" value="KAF0889050.1"/>
    <property type="molecule type" value="Genomic_DNA"/>
</dbReference>
<dbReference type="AlphaFoldDB" id="A0A6G1BMA2"/>
<accession>A0A6G1BMA2</accession>
<feature type="compositionally biased region" description="Acidic residues" evidence="1">
    <location>
        <begin position="9"/>
        <end position="19"/>
    </location>
</feature>
<sequence>QEAGCGMDREEEVGGDTDMNEVGGCHVEADDREEEATGDMVLIDPTNGAAECVSTSYLGQRENADKLTVK</sequence>
<reference evidence="2 3" key="1">
    <citation type="submission" date="2019-11" db="EMBL/GenBank/DDBJ databases">
        <title>Whole genome sequence of Oryza granulata.</title>
        <authorList>
            <person name="Li W."/>
        </authorList>
    </citation>
    <scope>NUCLEOTIDE SEQUENCE [LARGE SCALE GENOMIC DNA]</scope>
    <source>
        <strain evidence="3">cv. Menghai</strain>
        <tissue evidence="2">Leaf</tissue>
    </source>
</reference>
<feature type="non-terminal residue" evidence="2">
    <location>
        <position position="1"/>
    </location>
</feature>
<dbReference type="Proteomes" id="UP000479710">
    <property type="component" value="Unassembled WGS sequence"/>
</dbReference>